<gene>
    <name evidence="2" type="ORF">C7U55_12790</name>
    <name evidence="1" type="ORF">LJD69_12155</name>
</gene>
<dbReference type="InterPro" id="IPR007553">
    <property type="entry name" value="2-thiour_desulf"/>
</dbReference>
<reference evidence="2" key="2">
    <citation type="journal article" date="2019" name="Int. J. Syst. Evol. Microbiol.">
        <title>Faecalibacillus intestinalis gen. nov., sp. nov. and Faecalibacillus faecis sp. nov., isolated from human faeces.</title>
        <authorList>
            <person name="Seo B."/>
            <person name="Jeon K."/>
            <person name="Baek I."/>
            <person name="Lee Y.M."/>
            <person name="Baek K."/>
            <person name="Ko G."/>
        </authorList>
    </citation>
    <scope>NUCLEOTIDE SEQUENCE</scope>
    <source>
        <strain evidence="2">SNUG30370</strain>
    </source>
</reference>
<dbReference type="EMBL" id="PYLP01000030">
    <property type="protein sequence ID" value="PST35581.1"/>
    <property type="molecule type" value="Genomic_DNA"/>
</dbReference>
<evidence type="ECO:0000313" key="2">
    <source>
        <dbReference type="EMBL" id="PST35581.1"/>
    </source>
</evidence>
<reference evidence="3" key="1">
    <citation type="submission" date="2018-03" db="EMBL/GenBank/DDBJ databases">
        <title>Lachnoclostridium SNUG30370 gen.nov., sp.nov., isolated from human faeces.</title>
        <authorList>
            <person name="Seo B."/>
            <person name="Jeon K."/>
            <person name="Ko G."/>
        </authorList>
    </citation>
    <scope>NUCLEOTIDE SEQUENCE [LARGE SCALE GENOMIC DNA]</scope>
    <source>
        <strain evidence="3">SNUG30370</strain>
    </source>
</reference>
<dbReference type="EMBL" id="JAJDKZ010000049">
    <property type="protein sequence ID" value="MCB8611345.1"/>
    <property type="molecule type" value="Genomic_DNA"/>
</dbReference>
<dbReference type="RefSeq" id="WP_106988883.1">
    <property type="nucleotide sequence ID" value="NZ_DAWBWI010000385.1"/>
</dbReference>
<dbReference type="PANTHER" id="PTHR30087">
    <property type="entry name" value="INNER MEMBRANE PROTEIN"/>
    <property type="match status" value="1"/>
</dbReference>
<dbReference type="Pfam" id="PF04463">
    <property type="entry name" value="2-thiour_desulf"/>
    <property type="match status" value="1"/>
</dbReference>
<name>A0A2T3FJX3_9FIRM</name>
<dbReference type="Proteomes" id="UP001198439">
    <property type="component" value="Unassembled WGS sequence"/>
</dbReference>
<accession>A0A2T3FJX3</accession>
<evidence type="ECO:0000313" key="3">
    <source>
        <dbReference type="Proteomes" id="UP000241201"/>
    </source>
</evidence>
<organism evidence="2 3">
    <name type="scientific">Faecalibacillus faecis</name>
    <dbReference type="NCBI Taxonomy" id="1982628"/>
    <lineage>
        <taxon>Bacteria</taxon>
        <taxon>Bacillati</taxon>
        <taxon>Bacillota</taxon>
        <taxon>Erysipelotrichia</taxon>
        <taxon>Erysipelotrichales</taxon>
        <taxon>Coprobacillaceae</taxon>
        <taxon>Faecalibacillus</taxon>
    </lineage>
</organism>
<dbReference type="Proteomes" id="UP000241201">
    <property type="component" value="Unassembled WGS sequence"/>
</dbReference>
<protein>
    <submittedName>
        <fullName evidence="1">DUF523 domain-containing protein</fullName>
    </submittedName>
    <submittedName>
        <fullName evidence="2">Purine-nucleoside phosphorylase</fullName>
    </submittedName>
</protein>
<dbReference type="GeneID" id="77471956"/>
<proteinExistence type="predicted"/>
<keyword evidence="3" id="KW-1185">Reference proteome</keyword>
<sequence>MIAVSRCLIGENCTYAGKNNLCKEIKELYDQGLVLPLCPEVLGGLPIPRIPCEIVGEKVIDQNGIDRTKEYTTGAQLALERCIEKGIKIAVLKAKSPSCGKDFIYDGTFSHQLVEGNGIFVQMLKEQGIQVYSENEIEEVLKRINGGK</sequence>
<comment type="caution">
    <text evidence="2">The sequence shown here is derived from an EMBL/GenBank/DDBJ whole genome shotgun (WGS) entry which is preliminary data.</text>
</comment>
<dbReference type="AlphaFoldDB" id="A0A2T3FJX3"/>
<reference evidence="1" key="3">
    <citation type="submission" date="2021-10" db="EMBL/GenBank/DDBJ databases">
        <title>Collection of gut derived symbiotic bacterial strains cultured from healthy donors.</title>
        <authorList>
            <person name="Lin H."/>
            <person name="Littmann E."/>
            <person name="Kohout C."/>
            <person name="Pamer E.G."/>
        </authorList>
    </citation>
    <scope>NUCLEOTIDE SEQUENCE</scope>
    <source>
        <strain evidence="1">DFI.4.48</strain>
    </source>
</reference>
<dbReference type="PANTHER" id="PTHR30087:SF1">
    <property type="entry name" value="HYPOTHETICAL CYTOSOLIC PROTEIN"/>
    <property type="match status" value="1"/>
</dbReference>
<evidence type="ECO:0000313" key="1">
    <source>
        <dbReference type="EMBL" id="MCB8611345.1"/>
    </source>
</evidence>